<dbReference type="EMBL" id="JAUSVR010000006">
    <property type="protein sequence ID" value="MDQ0511466.1"/>
    <property type="molecule type" value="Genomic_DNA"/>
</dbReference>
<feature type="compositionally biased region" description="Low complexity" evidence="16">
    <location>
        <begin position="1"/>
        <end position="18"/>
    </location>
</feature>
<keyword evidence="19" id="KW-1185">Reference proteome</keyword>
<comment type="pathway">
    <text evidence="4">Carbohydrate metabolism; tricarboxylic acid cycle.</text>
</comment>
<keyword evidence="7" id="KW-0813">Transport</keyword>
<feature type="transmembrane region" description="Helical" evidence="17">
    <location>
        <begin position="113"/>
        <end position="134"/>
    </location>
</feature>
<dbReference type="InterPro" id="IPR014312">
    <property type="entry name" value="Succ_DH_anchor"/>
</dbReference>
<comment type="subcellular location">
    <subcellularLocation>
        <location evidence="3">Membrane</location>
        <topology evidence="3">Multi-pass membrane protein</topology>
    </subcellularLocation>
</comment>
<proteinExistence type="predicted"/>
<keyword evidence="10 17" id="KW-0812">Transmembrane</keyword>
<accession>A0ABU0LS04</accession>
<evidence type="ECO:0000256" key="10">
    <source>
        <dbReference type="ARBA" id="ARBA00022692"/>
    </source>
</evidence>
<dbReference type="Pfam" id="PF01127">
    <property type="entry name" value="Sdh_cyt"/>
    <property type="match status" value="1"/>
</dbReference>
<keyword evidence="9" id="KW-0349">Heme</keyword>
<comment type="function">
    <text evidence="2">Membrane-anchoring subunit of succinate dehydrogenase (SDH).</text>
</comment>
<evidence type="ECO:0000313" key="18">
    <source>
        <dbReference type="EMBL" id="MDQ0511466.1"/>
    </source>
</evidence>
<keyword evidence="8" id="KW-0816">Tricarboxylic acid cycle</keyword>
<dbReference type="SUPFAM" id="SSF81343">
    <property type="entry name" value="Fumarate reductase respiratory complex transmembrane subunits"/>
    <property type="match status" value="1"/>
</dbReference>
<evidence type="ECO:0000313" key="19">
    <source>
        <dbReference type="Proteomes" id="UP001235094"/>
    </source>
</evidence>
<comment type="caution">
    <text evidence="18">The sequence shown here is derived from an EMBL/GenBank/DDBJ whole genome shotgun (WGS) entry which is preliminary data.</text>
</comment>
<dbReference type="NCBIfam" id="TIGR02968">
    <property type="entry name" value="succ_dehyd_anc"/>
    <property type="match status" value="1"/>
</dbReference>
<keyword evidence="14" id="KW-0408">Iron</keyword>
<evidence type="ECO:0000256" key="16">
    <source>
        <dbReference type="SAM" id="MobiDB-lite"/>
    </source>
</evidence>
<comment type="cofactor">
    <cofactor evidence="1">
        <name>heme</name>
        <dbReference type="ChEBI" id="CHEBI:30413"/>
    </cofactor>
</comment>
<feature type="transmembrane region" description="Helical" evidence="17">
    <location>
        <begin position="44"/>
        <end position="65"/>
    </location>
</feature>
<dbReference type="RefSeq" id="WP_306890146.1">
    <property type="nucleotide sequence ID" value="NZ_JAUSVR010000006.1"/>
</dbReference>
<evidence type="ECO:0000256" key="14">
    <source>
        <dbReference type="ARBA" id="ARBA00023004"/>
    </source>
</evidence>
<feature type="transmembrane region" description="Helical" evidence="17">
    <location>
        <begin position="77"/>
        <end position="101"/>
    </location>
</feature>
<evidence type="ECO:0000256" key="1">
    <source>
        <dbReference type="ARBA" id="ARBA00001971"/>
    </source>
</evidence>
<evidence type="ECO:0000256" key="11">
    <source>
        <dbReference type="ARBA" id="ARBA00022723"/>
    </source>
</evidence>
<comment type="subunit">
    <text evidence="5">Part of an enzyme complex containing four subunits: a flavoprotein, an iron-sulfur protein, plus two membrane-anchoring proteins, SdhC and SdhD.</text>
</comment>
<protein>
    <recommendedName>
        <fullName evidence="6">Succinate dehydrogenase hydrophobic membrane anchor subunit</fullName>
    </recommendedName>
</protein>
<evidence type="ECO:0000256" key="4">
    <source>
        <dbReference type="ARBA" id="ARBA00005163"/>
    </source>
</evidence>
<organism evidence="18 19">
    <name type="scientific">Ancylobacter amanitiformis</name>
    <dbReference type="NCBI Taxonomy" id="217069"/>
    <lineage>
        <taxon>Bacteria</taxon>
        <taxon>Pseudomonadati</taxon>
        <taxon>Pseudomonadota</taxon>
        <taxon>Alphaproteobacteria</taxon>
        <taxon>Hyphomicrobiales</taxon>
        <taxon>Xanthobacteraceae</taxon>
        <taxon>Ancylobacter</taxon>
    </lineage>
</organism>
<name>A0ABU0LS04_9HYPH</name>
<dbReference type="InterPro" id="IPR000701">
    <property type="entry name" value="SuccDH_FuR_B_TM-su"/>
</dbReference>
<evidence type="ECO:0000256" key="5">
    <source>
        <dbReference type="ARBA" id="ARBA00011558"/>
    </source>
</evidence>
<evidence type="ECO:0000256" key="15">
    <source>
        <dbReference type="ARBA" id="ARBA00023136"/>
    </source>
</evidence>
<evidence type="ECO:0000256" key="2">
    <source>
        <dbReference type="ARBA" id="ARBA00004050"/>
    </source>
</evidence>
<evidence type="ECO:0000256" key="9">
    <source>
        <dbReference type="ARBA" id="ARBA00022617"/>
    </source>
</evidence>
<keyword evidence="13 17" id="KW-1133">Transmembrane helix</keyword>
<gene>
    <name evidence="18" type="ORF">QOZ99_002363</name>
</gene>
<feature type="region of interest" description="Disordered" evidence="16">
    <location>
        <begin position="1"/>
        <end position="30"/>
    </location>
</feature>
<evidence type="ECO:0000256" key="7">
    <source>
        <dbReference type="ARBA" id="ARBA00022448"/>
    </source>
</evidence>
<dbReference type="InterPro" id="IPR034804">
    <property type="entry name" value="SQR/QFR_C/D"/>
</dbReference>
<dbReference type="CDD" id="cd03495">
    <property type="entry name" value="SQR_TypeC_SdhD_like"/>
    <property type="match status" value="1"/>
</dbReference>
<evidence type="ECO:0000256" key="12">
    <source>
        <dbReference type="ARBA" id="ARBA00022982"/>
    </source>
</evidence>
<reference evidence="18 19" key="1">
    <citation type="submission" date="2023-07" db="EMBL/GenBank/DDBJ databases">
        <title>Genomic Encyclopedia of Type Strains, Phase IV (KMG-IV): sequencing the most valuable type-strain genomes for metagenomic binning, comparative biology and taxonomic classification.</title>
        <authorList>
            <person name="Goeker M."/>
        </authorList>
    </citation>
    <scope>NUCLEOTIDE SEQUENCE [LARGE SCALE GENOMIC DNA]</scope>
    <source>
        <strain evidence="18 19">DSM 15561</strain>
    </source>
</reference>
<evidence type="ECO:0000256" key="6">
    <source>
        <dbReference type="ARBA" id="ARBA00019425"/>
    </source>
</evidence>
<evidence type="ECO:0000256" key="8">
    <source>
        <dbReference type="ARBA" id="ARBA00022532"/>
    </source>
</evidence>
<evidence type="ECO:0000256" key="3">
    <source>
        <dbReference type="ARBA" id="ARBA00004141"/>
    </source>
</evidence>
<dbReference type="Proteomes" id="UP001235094">
    <property type="component" value="Unassembled WGS sequence"/>
</dbReference>
<evidence type="ECO:0000256" key="13">
    <source>
        <dbReference type="ARBA" id="ARBA00022989"/>
    </source>
</evidence>
<keyword evidence="12" id="KW-0249">Electron transport</keyword>
<evidence type="ECO:0000256" key="17">
    <source>
        <dbReference type="SAM" id="Phobius"/>
    </source>
</evidence>
<dbReference type="Gene3D" id="1.20.1300.10">
    <property type="entry name" value="Fumarate reductase/succinate dehydrogenase, transmembrane subunit"/>
    <property type="match status" value="1"/>
</dbReference>
<keyword evidence="11" id="KW-0479">Metal-binding</keyword>
<keyword evidence="15 17" id="KW-0472">Membrane</keyword>
<sequence length="140" mass="14710">MSNRSSPPSRSPSSASMRTPRRKVAGLGSARSGTGHFWLQRVTALANIILVIIALPIVISMAGGGQEAVLSTLRHPLAALVLLLLLVSMTFHMRIGMQVVIEDYVHSEGTKVLALIGNTFFTIAVGAAGAFAILKISFGG</sequence>